<keyword evidence="3" id="KW-1185">Reference proteome</keyword>
<keyword evidence="1" id="KW-0732">Signal</keyword>
<reference evidence="2 3" key="1">
    <citation type="submission" date="2016-10" db="EMBL/GenBank/DDBJ databases">
        <authorList>
            <person name="de Groot N.N."/>
        </authorList>
    </citation>
    <scope>NUCLEOTIDE SEQUENCE [LARGE SCALE GENOMIC DNA]</scope>
    <source>
        <strain evidence="2 3">CGMCC 1.9109</strain>
    </source>
</reference>
<gene>
    <name evidence="2" type="ORF">SAMN04488071_3319</name>
</gene>
<evidence type="ECO:0000256" key="1">
    <source>
        <dbReference type="SAM" id="SignalP"/>
    </source>
</evidence>
<dbReference type="EMBL" id="FNAK01000008">
    <property type="protein sequence ID" value="SDE59587.1"/>
    <property type="molecule type" value="Genomic_DNA"/>
</dbReference>
<dbReference type="Proteomes" id="UP000183685">
    <property type="component" value="Unassembled WGS sequence"/>
</dbReference>
<protein>
    <submittedName>
        <fullName evidence="2">Uncharacterized protein</fullName>
    </submittedName>
</protein>
<name>A0A1G7E7E0_9PROT</name>
<organism evidence="2 3">
    <name type="scientific">Kordiimonas lacus</name>
    <dbReference type="NCBI Taxonomy" id="637679"/>
    <lineage>
        <taxon>Bacteria</taxon>
        <taxon>Pseudomonadati</taxon>
        <taxon>Pseudomonadota</taxon>
        <taxon>Alphaproteobacteria</taxon>
        <taxon>Kordiimonadales</taxon>
        <taxon>Kordiimonadaceae</taxon>
        <taxon>Kordiimonas</taxon>
    </lineage>
</organism>
<proteinExistence type="predicted"/>
<accession>A0A1G7E7E0</accession>
<dbReference type="STRING" id="637679.GCA_001550055_00098"/>
<dbReference type="AlphaFoldDB" id="A0A1G7E7E0"/>
<evidence type="ECO:0000313" key="2">
    <source>
        <dbReference type="EMBL" id="SDE59587.1"/>
    </source>
</evidence>
<sequence>MSAIIFGLALGLNATSPAIASEMNPHMLAADRHYQELVYQHRPLIRAAVIDTQGLALRQRPHAAKRAETDPVREVR</sequence>
<dbReference type="OrthoDB" id="9923919at2"/>
<evidence type="ECO:0000313" key="3">
    <source>
        <dbReference type="Proteomes" id="UP000183685"/>
    </source>
</evidence>
<feature type="signal peptide" evidence="1">
    <location>
        <begin position="1"/>
        <end position="20"/>
    </location>
</feature>
<dbReference type="RefSeq" id="WP_068301154.1">
    <property type="nucleotide sequence ID" value="NZ_FNAK01000008.1"/>
</dbReference>
<feature type="chain" id="PRO_5010161535" evidence="1">
    <location>
        <begin position="21"/>
        <end position="76"/>
    </location>
</feature>